<dbReference type="GO" id="GO:0004176">
    <property type="term" value="F:ATP-dependent peptidase activity"/>
    <property type="evidence" value="ECO:0007669"/>
    <property type="project" value="InterPro"/>
</dbReference>
<dbReference type="InterPro" id="IPR000642">
    <property type="entry name" value="Peptidase_M41"/>
</dbReference>
<dbReference type="GO" id="GO:0016887">
    <property type="term" value="F:ATP hydrolysis activity"/>
    <property type="evidence" value="ECO:0007669"/>
    <property type="project" value="UniProtKB-UniRule"/>
</dbReference>
<dbReference type="Pfam" id="PF00004">
    <property type="entry name" value="AAA"/>
    <property type="match status" value="1"/>
</dbReference>
<feature type="binding site" evidence="15">
    <location>
        <begin position="204"/>
        <end position="211"/>
    </location>
    <ligand>
        <name>ATP</name>
        <dbReference type="ChEBI" id="CHEBI:30616"/>
    </ligand>
</feature>
<dbReference type="GO" id="GO:0051301">
    <property type="term" value="P:cell division"/>
    <property type="evidence" value="ECO:0007669"/>
    <property type="project" value="UniProtKB-KW"/>
</dbReference>
<keyword evidence="6 15" id="KW-0479">Metal-binding</keyword>
<dbReference type="SMART" id="SM00382">
    <property type="entry name" value="AAA"/>
    <property type="match status" value="1"/>
</dbReference>
<name>A0A660S5U2_UNCT6</name>
<evidence type="ECO:0000256" key="5">
    <source>
        <dbReference type="ARBA" id="ARBA00022692"/>
    </source>
</evidence>
<evidence type="ECO:0000256" key="2">
    <source>
        <dbReference type="ARBA" id="ARBA00010044"/>
    </source>
</evidence>
<dbReference type="NCBIfam" id="TIGR01241">
    <property type="entry name" value="FtsH_fam"/>
    <property type="match status" value="1"/>
</dbReference>
<keyword evidence="3 15" id="KW-1003">Cell membrane</keyword>
<comment type="caution">
    <text evidence="18">The sequence shown here is derived from an EMBL/GenBank/DDBJ whole genome shotgun (WGS) entry which is preliminary data.</text>
</comment>
<dbReference type="Proteomes" id="UP000282321">
    <property type="component" value="Unassembled WGS sequence"/>
</dbReference>
<sequence>MNPLSMWKTILIWLGIIVALMFLTRNMTQGTKTINISYTDFYNQVKSGNVNSITVSGNSIEGVLKSEGKIYMNGKPVTFLKFKTYLPVKDPDLIKKMADENIQINVKNSINWWDMIWPYIPFVVLIIIWVLIMRQMQGGAGKAFDFGKSRAKMSYEGMEKVTFDDVAGADEAKQELEEVIEFLKKPKKFQRLGAKIPKGVLLVGPPGTGKTLLARAVAGEAGVPFLSISGSDFVEMFVGVGASRVRDLFNKGKQIAPCIIFIDEIDAVGRHRGAGLGGGNDEREQTLNALLVEMDGFEINSGIIVLAATNRPDVLDPALLRPGRFDRQVVVDLPDVNGRTAILEVHTKKTLLADDVNLRDIARATPGFSGADLANMVNEAALRAAKLNKRRITMSDFLYAKDKIIMGVERKSMVIREEDKKLTAYHEGGHTLVAKLIKGMDPIEKVTIVPRGRALGVTMSLPIDDRRNYTLEYLKGEIAVLMGGRVAEEIIYGKDNITTGAANDIQKATEIAKRMVCEWGMSGKIGSVAFNPTSEQIFIGRELAKHKEYSEATAVLIDNEIRKFVDEGYQRAKKIITENKDILDGIMDALMEKETVMGTEVDEIIRKLRPDFEIPNPSSMVVSSDLNEIMNEDKDIKTKIDEVLKDAEKKDKKEADDGQKIA</sequence>
<keyword evidence="18" id="KW-0132">Cell division</keyword>
<feature type="domain" description="AAA+ ATPase" evidence="17">
    <location>
        <begin position="196"/>
        <end position="335"/>
    </location>
</feature>
<evidence type="ECO:0000256" key="16">
    <source>
        <dbReference type="RuleBase" id="RU003651"/>
    </source>
</evidence>
<dbReference type="GO" id="GO:0005886">
    <property type="term" value="C:plasma membrane"/>
    <property type="evidence" value="ECO:0007669"/>
    <property type="project" value="UniProtKB-SubCell"/>
</dbReference>
<dbReference type="PANTHER" id="PTHR23076">
    <property type="entry name" value="METALLOPROTEASE M41 FTSH"/>
    <property type="match status" value="1"/>
</dbReference>
<dbReference type="GO" id="GO:0030163">
    <property type="term" value="P:protein catabolic process"/>
    <property type="evidence" value="ECO:0007669"/>
    <property type="project" value="UniProtKB-UniRule"/>
</dbReference>
<keyword evidence="10 15" id="KW-0067">ATP-binding</keyword>
<gene>
    <name evidence="15" type="primary">ftsH</name>
    <name evidence="18" type="ORF">DRP44_07155</name>
</gene>
<evidence type="ECO:0000256" key="6">
    <source>
        <dbReference type="ARBA" id="ARBA00022723"/>
    </source>
</evidence>
<comment type="cofactor">
    <cofactor evidence="15">
        <name>Zn(2+)</name>
        <dbReference type="ChEBI" id="CHEBI:29105"/>
    </cofactor>
    <text evidence="15">Binds 1 zinc ion per subunit.</text>
</comment>
<keyword evidence="5 15" id="KW-0812">Transmembrane</keyword>
<accession>A0A660S5U2</accession>
<dbReference type="PROSITE" id="PS00674">
    <property type="entry name" value="AAA"/>
    <property type="match status" value="1"/>
</dbReference>
<evidence type="ECO:0000256" key="7">
    <source>
        <dbReference type="ARBA" id="ARBA00022741"/>
    </source>
</evidence>
<dbReference type="FunFam" id="1.10.8.60:FF:000001">
    <property type="entry name" value="ATP-dependent zinc metalloprotease FtsH"/>
    <property type="match status" value="1"/>
</dbReference>
<feature type="transmembrane region" description="Helical" evidence="15">
    <location>
        <begin position="116"/>
        <end position="133"/>
    </location>
</feature>
<dbReference type="CDD" id="cd19501">
    <property type="entry name" value="RecA-like_FtsH"/>
    <property type="match status" value="1"/>
</dbReference>
<dbReference type="Pfam" id="PF01434">
    <property type="entry name" value="Peptidase_M41"/>
    <property type="match status" value="1"/>
</dbReference>
<dbReference type="Pfam" id="PF06480">
    <property type="entry name" value="FtsH_ext"/>
    <property type="match status" value="1"/>
</dbReference>
<dbReference type="PANTHER" id="PTHR23076:SF97">
    <property type="entry name" value="ATP-DEPENDENT ZINC METALLOPROTEASE YME1L1"/>
    <property type="match status" value="1"/>
</dbReference>
<dbReference type="Gene3D" id="1.20.58.760">
    <property type="entry name" value="Peptidase M41"/>
    <property type="match status" value="1"/>
</dbReference>
<dbReference type="AlphaFoldDB" id="A0A660S5U2"/>
<evidence type="ECO:0000256" key="13">
    <source>
        <dbReference type="ARBA" id="ARBA00023136"/>
    </source>
</evidence>
<evidence type="ECO:0000256" key="4">
    <source>
        <dbReference type="ARBA" id="ARBA00022670"/>
    </source>
</evidence>
<dbReference type="GO" id="GO:0006508">
    <property type="term" value="P:proteolysis"/>
    <property type="evidence" value="ECO:0007669"/>
    <property type="project" value="UniProtKB-KW"/>
</dbReference>
<dbReference type="Gene3D" id="3.30.720.210">
    <property type="match status" value="1"/>
</dbReference>
<feature type="transmembrane region" description="Helical" evidence="15">
    <location>
        <begin position="6"/>
        <end position="23"/>
    </location>
</feature>
<comment type="similarity">
    <text evidence="16">Belongs to the AAA ATPase family.</text>
</comment>
<keyword evidence="9 15" id="KW-0862">Zinc</keyword>
<evidence type="ECO:0000256" key="12">
    <source>
        <dbReference type="ARBA" id="ARBA00023049"/>
    </source>
</evidence>
<dbReference type="GO" id="GO:0004222">
    <property type="term" value="F:metalloendopeptidase activity"/>
    <property type="evidence" value="ECO:0007669"/>
    <property type="project" value="InterPro"/>
</dbReference>
<dbReference type="GO" id="GO:0008270">
    <property type="term" value="F:zinc ion binding"/>
    <property type="evidence" value="ECO:0007669"/>
    <property type="project" value="UniProtKB-UniRule"/>
</dbReference>
<dbReference type="EMBL" id="QNBC01000114">
    <property type="protein sequence ID" value="RKX65042.1"/>
    <property type="molecule type" value="Genomic_DNA"/>
</dbReference>
<dbReference type="InterPro" id="IPR011546">
    <property type="entry name" value="Pept_M41_FtsH_extracell"/>
</dbReference>
<reference evidence="18 19" key="1">
    <citation type="submission" date="2018-06" db="EMBL/GenBank/DDBJ databases">
        <title>Extensive metabolic versatility and redundancy in microbially diverse, dynamic hydrothermal sediments.</title>
        <authorList>
            <person name="Dombrowski N."/>
            <person name="Teske A."/>
            <person name="Baker B.J."/>
        </authorList>
    </citation>
    <scope>NUCLEOTIDE SEQUENCE [LARGE SCALE GENOMIC DNA]</scope>
    <source>
        <strain evidence="18">B35_G9</strain>
    </source>
</reference>
<comment type="similarity">
    <text evidence="14 15">In the central section; belongs to the AAA ATPase family.</text>
</comment>
<organism evidence="18 19">
    <name type="scientific">candidate division TA06 bacterium</name>
    <dbReference type="NCBI Taxonomy" id="2250710"/>
    <lineage>
        <taxon>Bacteria</taxon>
        <taxon>Bacteria division TA06</taxon>
    </lineage>
</organism>
<feature type="active site" evidence="15">
    <location>
        <position position="427"/>
    </location>
</feature>
<dbReference type="InterPro" id="IPR003593">
    <property type="entry name" value="AAA+_ATPase"/>
</dbReference>
<feature type="binding site" evidence="15">
    <location>
        <position position="504"/>
    </location>
    <ligand>
        <name>Zn(2+)</name>
        <dbReference type="ChEBI" id="CHEBI:29105"/>
        <note>catalytic</note>
    </ligand>
</feature>
<evidence type="ECO:0000256" key="3">
    <source>
        <dbReference type="ARBA" id="ARBA00022475"/>
    </source>
</evidence>
<evidence type="ECO:0000256" key="11">
    <source>
        <dbReference type="ARBA" id="ARBA00022989"/>
    </source>
</evidence>
<dbReference type="InterPro" id="IPR003960">
    <property type="entry name" value="ATPase_AAA_CS"/>
</dbReference>
<dbReference type="GO" id="GO:0005524">
    <property type="term" value="F:ATP binding"/>
    <property type="evidence" value="ECO:0007669"/>
    <property type="project" value="UniProtKB-UniRule"/>
</dbReference>
<dbReference type="InterPro" id="IPR003959">
    <property type="entry name" value="ATPase_AAA_core"/>
</dbReference>
<dbReference type="HAMAP" id="MF_01458">
    <property type="entry name" value="FtsH"/>
    <property type="match status" value="1"/>
</dbReference>
<evidence type="ECO:0000256" key="1">
    <source>
        <dbReference type="ARBA" id="ARBA00004370"/>
    </source>
</evidence>
<dbReference type="InterPro" id="IPR041569">
    <property type="entry name" value="AAA_lid_3"/>
</dbReference>
<keyword evidence="8 15" id="KW-0378">Hydrolase</keyword>
<keyword evidence="18" id="KW-0131">Cell cycle</keyword>
<keyword evidence="12 15" id="KW-0482">Metalloprotease</keyword>
<dbReference type="Pfam" id="PF17862">
    <property type="entry name" value="AAA_lid_3"/>
    <property type="match status" value="1"/>
</dbReference>
<dbReference type="SUPFAM" id="SSF140990">
    <property type="entry name" value="FtsH protease domain-like"/>
    <property type="match status" value="1"/>
</dbReference>
<dbReference type="EC" id="3.4.24.-" evidence="15"/>
<evidence type="ECO:0000256" key="15">
    <source>
        <dbReference type="HAMAP-Rule" id="MF_01458"/>
    </source>
</evidence>
<comment type="subcellular location">
    <subcellularLocation>
        <location evidence="15">Cell membrane</location>
        <topology evidence="15">Multi-pass membrane protein</topology>
        <orientation evidence="15">Cytoplasmic side</orientation>
    </subcellularLocation>
    <subcellularLocation>
        <location evidence="1">Membrane</location>
    </subcellularLocation>
</comment>
<comment type="function">
    <text evidence="15">Acts as a processive, ATP-dependent zinc metallopeptidase for both cytoplasmic and membrane proteins. Plays a role in the quality control of integral membrane proteins.</text>
</comment>
<dbReference type="FunFam" id="1.20.58.760:FF:000001">
    <property type="entry name" value="ATP-dependent zinc metalloprotease FtsH"/>
    <property type="match status" value="1"/>
</dbReference>
<dbReference type="Gene3D" id="1.10.8.60">
    <property type="match status" value="1"/>
</dbReference>
<evidence type="ECO:0000256" key="14">
    <source>
        <dbReference type="ARBA" id="ARBA00061570"/>
    </source>
</evidence>
<evidence type="ECO:0000259" key="17">
    <source>
        <dbReference type="SMART" id="SM00382"/>
    </source>
</evidence>
<protein>
    <recommendedName>
        <fullName evidence="15">ATP-dependent zinc metalloprotease FtsH</fullName>
        <ecNumber evidence="15">3.4.24.-</ecNumber>
    </recommendedName>
</protein>
<evidence type="ECO:0000256" key="8">
    <source>
        <dbReference type="ARBA" id="ARBA00022801"/>
    </source>
</evidence>
<proteinExistence type="inferred from homology"/>
<feature type="binding site" evidence="15">
    <location>
        <position position="430"/>
    </location>
    <ligand>
        <name>Zn(2+)</name>
        <dbReference type="ChEBI" id="CHEBI:29105"/>
        <note>catalytic</note>
    </ligand>
</feature>
<comment type="similarity">
    <text evidence="2 15">In the C-terminal section; belongs to the peptidase M41 family.</text>
</comment>
<keyword evidence="11 15" id="KW-1133">Transmembrane helix</keyword>
<feature type="binding site" evidence="15">
    <location>
        <position position="426"/>
    </location>
    <ligand>
        <name>Zn(2+)</name>
        <dbReference type="ChEBI" id="CHEBI:29105"/>
        <note>catalytic</note>
    </ligand>
</feature>
<evidence type="ECO:0000256" key="9">
    <source>
        <dbReference type="ARBA" id="ARBA00022833"/>
    </source>
</evidence>
<evidence type="ECO:0000313" key="19">
    <source>
        <dbReference type="Proteomes" id="UP000282321"/>
    </source>
</evidence>
<evidence type="ECO:0000256" key="10">
    <source>
        <dbReference type="ARBA" id="ARBA00022840"/>
    </source>
</evidence>
<dbReference type="Gene3D" id="3.40.50.300">
    <property type="entry name" value="P-loop containing nucleotide triphosphate hydrolases"/>
    <property type="match status" value="1"/>
</dbReference>
<evidence type="ECO:0000313" key="18">
    <source>
        <dbReference type="EMBL" id="RKX65042.1"/>
    </source>
</evidence>
<dbReference type="InterPro" id="IPR027417">
    <property type="entry name" value="P-loop_NTPase"/>
</dbReference>
<dbReference type="InterPro" id="IPR037219">
    <property type="entry name" value="Peptidase_M41-like"/>
</dbReference>
<dbReference type="InterPro" id="IPR005936">
    <property type="entry name" value="FtsH"/>
</dbReference>
<dbReference type="SUPFAM" id="SSF52540">
    <property type="entry name" value="P-loop containing nucleoside triphosphate hydrolases"/>
    <property type="match status" value="1"/>
</dbReference>
<keyword evidence="4 15" id="KW-0645">Protease</keyword>
<keyword evidence="13 15" id="KW-0472">Membrane</keyword>
<comment type="subunit">
    <text evidence="15">Homohexamer.</text>
</comment>
<dbReference type="FunFam" id="3.40.50.300:FF:000001">
    <property type="entry name" value="ATP-dependent zinc metalloprotease FtsH"/>
    <property type="match status" value="1"/>
</dbReference>
<keyword evidence="7 15" id="KW-0547">Nucleotide-binding</keyword>